<evidence type="ECO:0000313" key="8">
    <source>
        <dbReference type="Proteomes" id="UP001154078"/>
    </source>
</evidence>
<dbReference type="GO" id="GO:0008465">
    <property type="term" value="F:hydroxypyruvate reductase (NADH) activity"/>
    <property type="evidence" value="ECO:0007669"/>
    <property type="project" value="TreeGrafter"/>
</dbReference>
<dbReference type="Pfam" id="PF02826">
    <property type="entry name" value="2-Hacid_dh_C"/>
    <property type="match status" value="1"/>
</dbReference>
<comment type="similarity">
    <text evidence="3">Belongs to the D-isomer specific 2-hydroxyacid dehydrogenase family.</text>
</comment>
<evidence type="ECO:0000259" key="6">
    <source>
        <dbReference type="Pfam" id="PF02826"/>
    </source>
</evidence>
<dbReference type="PANTHER" id="PTHR10996:SF119">
    <property type="entry name" value="FI03731P-RELATED"/>
    <property type="match status" value="1"/>
</dbReference>
<dbReference type="InterPro" id="IPR036291">
    <property type="entry name" value="NAD(P)-bd_dom_sf"/>
</dbReference>
<evidence type="ECO:0000313" key="7">
    <source>
        <dbReference type="EMBL" id="CAH0564753.1"/>
    </source>
</evidence>
<protein>
    <recommendedName>
        <fullName evidence="2">Glyoxylate reductase/hydroxypyruvate reductase</fullName>
    </recommendedName>
</protein>
<dbReference type="GO" id="GO:0030267">
    <property type="term" value="F:glyoxylate reductase (NADPH) activity"/>
    <property type="evidence" value="ECO:0007669"/>
    <property type="project" value="TreeGrafter"/>
</dbReference>
<dbReference type="FunFam" id="3.40.50.720:FF:000026">
    <property type="entry name" value="Glyoxylate/hydroxypyruvate reductase B"/>
    <property type="match status" value="1"/>
</dbReference>
<feature type="chain" id="PRO_5040274614" description="Glyoxylate reductase/hydroxypyruvate reductase" evidence="4">
    <location>
        <begin position="26"/>
        <end position="344"/>
    </location>
</feature>
<dbReference type="AlphaFoldDB" id="A0A9P0FNL9"/>
<proteinExistence type="inferred from homology"/>
<organism evidence="7 8">
    <name type="scientific">Brassicogethes aeneus</name>
    <name type="common">Rape pollen beetle</name>
    <name type="synonym">Meligethes aeneus</name>
    <dbReference type="NCBI Taxonomy" id="1431903"/>
    <lineage>
        <taxon>Eukaryota</taxon>
        <taxon>Metazoa</taxon>
        <taxon>Ecdysozoa</taxon>
        <taxon>Arthropoda</taxon>
        <taxon>Hexapoda</taxon>
        <taxon>Insecta</taxon>
        <taxon>Pterygota</taxon>
        <taxon>Neoptera</taxon>
        <taxon>Endopterygota</taxon>
        <taxon>Coleoptera</taxon>
        <taxon>Polyphaga</taxon>
        <taxon>Cucujiformia</taxon>
        <taxon>Nitidulidae</taxon>
        <taxon>Meligethinae</taxon>
        <taxon>Brassicogethes</taxon>
    </lineage>
</organism>
<evidence type="ECO:0000256" key="2">
    <source>
        <dbReference type="ARBA" id="ARBA00073306"/>
    </source>
</evidence>
<dbReference type="CDD" id="cd05301">
    <property type="entry name" value="GDH"/>
    <property type="match status" value="1"/>
</dbReference>
<dbReference type="InterPro" id="IPR006139">
    <property type="entry name" value="D-isomer_2_OHA_DH_cat_dom"/>
</dbReference>
<dbReference type="OrthoDB" id="298012at2759"/>
<reference evidence="7" key="1">
    <citation type="submission" date="2021-12" db="EMBL/GenBank/DDBJ databases">
        <authorList>
            <person name="King R."/>
        </authorList>
    </citation>
    <scope>NUCLEOTIDE SEQUENCE</scope>
</reference>
<sequence length="344" mass="37434">MMDPKKYNILTLCFLLLSISKFSWAEEKPKILIASTVVPESVLELLKSKCALILIKKESKNHILSKVQGVHGIFWATKTHLDKEIIDTAGPNLTTVCTMSAGYDHIDTKTLKLKGIKFANTPGVLNAAVADTAVLLALAASRRLHEGRVDMESGNWKNGLQTRLGIDISGSIVGIIGFGGIGQAIAKRLAPFEVSQFLYTGHSEKPEAKSLKAKLVDLETLNKEADFIFISCPLNNETKGMINKDFFGKTKKTAVLVNIARGEIVVQKDLIKALKRGKIFAAGLDVMTPEPLPSDSELLKLPNVVLTPHIGSATKKTREQMAELTAHNMLRGLGGENMISPVNL</sequence>
<dbReference type="InterPro" id="IPR050223">
    <property type="entry name" value="D-isomer_2-hydroxyacid_DH"/>
</dbReference>
<evidence type="ECO:0000259" key="5">
    <source>
        <dbReference type="Pfam" id="PF00389"/>
    </source>
</evidence>
<dbReference type="GO" id="GO:0051287">
    <property type="term" value="F:NAD binding"/>
    <property type="evidence" value="ECO:0007669"/>
    <property type="project" value="InterPro"/>
</dbReference>
<feature type="signal peptide" evidence="4">
    <location>
        <begin position="1"/>
        <end position="25"/>
    </location>
</feature>
<evidence type="ECO:0000256" key="4">
    <source>
        <dbReference type="SAM" id="SignalP"/>
    </source>
</evidence>
<gene>
    <name evidence="7" type="ORF">MELIAE_LOCUS13222</name>
</gene>
<accession>A0A9P0FNL9</accession>
<feature type="domain" description="D-isomer specific 2-hydroxyacid dehydrogenase NAD-binding" evidence="6">
    <location>
        <begin position="135"/>
        <end position="311"/>
    </location>
</feature>
<dbReference type="Proteomes" id="UP001154078">
    <property type="component" value="Chromosome 9"/>
</dbReference>
<keyword evidence="4" id="KW-0732">Signal</keyword>
<keyword evidence="8" id="KW-1185">Reference proteome</keyword>
<dbReference type="Pfam" id="PF00389">
    <property type="entry name" value="2-Hacid_dh"/>
    <property type="match status" value="1"/>
</dbReference>
<evidence type="ECO:0000256" key="1">
    <source>
        <dbReference type="ARBA" id="ARBA00023002"/>
    </source>
</evidence>
<name>A0A9P0FNL9_BRAAE</name>
<keyword evidence="1 3" id="KW-0560">Oxidoreductase</keyword>
<dbReference type="InterPro" id="IPR029753">
    <property type="entry name" value="D-isomer_DH_CS"/>
</dbReference>
<dbReference type="SUPFAM" id="SSF52283">
    <property type="entry name" value="Formate/glycerate dehydrogenase catalytic domain-like"/>
    <property type="match status" value="1"/>
</dbReference>
<dbReference type="SUPFAM" id="SSF51735">
    <property type="entry name" value="NAD(P)-binding Rossmann-fold domains"/>
    <property type="match status" value="1"/>
</dbReference>
<dbReference type="Gene3D" id="3.40.50.720">
    <property type="entry name" value="NAD(P)-binding Rossmann-like Domain"/>
    <property type="match status" value="2"/>
</dbReference>
<dbReference type="GO" id="GO:0005829">
    <property type="term" value="C:cytosol"/>
    <property type="evidence" value="ECO:0007669"/>
    <property type="project" value="TreeGrafter"/>
</dbReference>
<dbReference type="EMBL" id="OV121140">
    <property type="protein sequence ID" value="CAH0564753.1"/>
    <property type="molecule type" value="Genomic_DNA"/>
</dbReference>
<evidence type="ECO:0000256" key="3">
    <source>
        <dbReference type="RuleBase" id="RU003719"/>
    </source>
</evidence>
<dbReference type="PROSITE" id="PS00671">
    <property type="entry name" value="D_2_HYDROXYACID_DH_3"/>
    <property type="match status" value="1"/>
</dbReference>
<feature type="domain" description="D-isomer specific 2-hydroxyacid dehydrogenase catalytic" evidence="5">
    <location>
        <begin position="31"/>
        <end position="343"/>
    </location>
</feature>
<dbReference type="PANTHER" id="PTHR10996">
    <property type="entry name" value="2-HYDROXYACID DEHYDROGENASE-RELATED"/>
    <property type="match status" value="1"/>
</dbReference>
<dbReference type="InterPro" id="IPR006140">
    <property type="entry name" value="D-isomer_DH_NAD-bd"/>
</dbReference>